<evidence type="ECO:0000256" key="7">
    <source>
        <dbReference type="SAM" id="Coils"/>
    </source>
</evidence>
<feature type="coiled-coil region" evidence="7">
    <location>
        <begin position="69"/>
        <end position="99"/>
    </location>
</feature>
<comment type="caution">
    <text evidence="9">The sequence shown here is derived from an EMBL/GenBank/DDBJ whole genome shotgun (WGS) entry which is preliminary data.</text>
</comment>
<evidence type="ECO:0000313" key="9">
    <source>
        <dbReference type="EMBL" id="RQD78551.1"/>
    </source>
</evidence>
<keyword evidence="6" id="KW-0131">Cell cycle</keyword>
<evidence type="ECO:0000256" key="4">
    <source>
        <dbReference type="ARBA" id="ARBA00022989"/>
    </source>
</evidence>
<reference evidence="9 10" key="1">
    <citation type="submission" date="2018-08" db="EMBL/GenBank/DDBJ databases">
        <title>The metabolism and importance of syntrophic acetate oxidation coupled to methane or sulfide production in haloalkaline environments.</title>
        <authorList>
            <person name="Timmers P.H.A."/>
            <person name="Vavourakis C.D."/>
            <person name="Sorokin D.Y."/>
            <person name="Sinninghe Damste J.S."/>
            <person name="Muyzer G."/>
            <person name="Stams A.J.M."/>
            <person name="Plugge C.M."/>
        </authorList>
    </citation>
    <scope>NUCLEOTIDE SEQUENCE [LARGE SCALE GENOMIC DNA]</scope>
    <source>
        <strain evidence="9">MSAO_Bac1</strain>
    </source>
</reference>
<dbReference type="Pfam" id="PF04977">
    <property type="entry name" value="DivIC"/>
    <property type="match status" value="1"/>
</dbReference>
<evidence type="ECO:0000256" key="5">
    <source>
        <dbReference type="ARBA" id="ARBA00023136"/>
    </source>
</evidence>
<evidence type="ECO:0000256" key="1">
    <source>
        <dbReference type="ARBA" id="ARBA00022475"/>
    </source>
</evidence>
<keyword evidence="7" id="KW-0175">Coiled coil</keyword>
<keyword evidence="2" id="KW-0132">Cell division</keyword>
<gene>
    <name evidence="9" type="ORF">D5R97_00220</name>
</gene>
<evidence type="ECO:0000256" key="3">
    <source>
        <dbReference type="ARBA" id="ARBA00022692"/>
    </source>
</evidence>
<evidence type="ECO:0000256" key="6">
    <source>
        <dbReference type="ARBA" id="ARBA00023306"/>
    </source>
</evidence>
<proteinExistence type="predicted"/>
<keyword evidence="4 8" id="KW-1133">Transmembrane helix</keyword>
<dbReference type="PANTHER" id="PTHR37485:SF1">
    <property type="entry name" value="CELL DIVISION PROTEIN FTSB"/>
    <property type="match status" value="1"/>
</dbReference>
<evidence type="ECO:0000256" key="8">
    <source>
        <dbReference type="SAM" id="Phobius"/>
    </source>
</evidence>
<evidence type="ECO:0000256" key="2">
    <source>
        <dbReference type="ARBA" id="ARBA00022618"/>
    </source>
</evidence>
<dbReference type="Proteomes" id="UP000285138">
    <property type="component" value="Unassembled WGS sequence"/>
</dbReference>
<dbReference type="InterPro" id="IPR023081">
    <property type="entry name" value="Cell_div_FtsB"/>
</dbReference>
<feature type="transmembrane region" description="Helical" evidence="8">
    <location>
        <begin position="46"/>
        <end position="67"/>
    </location>
</feature>
<evidence type="ECO:0000313" key="10">
    <source>
        <dbReference type="Proteomes" id="UP000285138"/>
    </source>
</evidence>
<accession>A0A424YJ64</accession>
<dbReference type="GO" id="GO:0030428">
    <property type="term" value="C:cell septum"/>
    <property type="evidence" value="ECO:0007669"/>
    <property type="project" value="TreeGrafter"/>
</dbReference>
<keyword evidence="5 8" id="KW-0472">Membrane</keyword>
<keyword evidence="1" id="KW-1003">Cell membrane</keyword>
<dbReference type="GO" id="GO:0043093">
    <property type="term" value="P:FtsZ-dependent cytokinesis"/>
    <property type="evidence" value="ECO:0007669"/>
    <property type="project" value="TreeGrafter"/>
</dbReference>
<dbReference type="AlphaFoldDB" id="A0A424YJ64"/>
<organism evidence="9 10">
    <name type="scientific">Candidatus Syntrophonatronum acetioxidans</name>
    <dbReference type="NCBI Taxonomy" id="1795816"/>
    <lineage>
        <taxon>Bacteria</taxon>
        <taxon>Bacillati</taxon>
        <taxon>Bacillota</taxon>
        <taxon>Clostridia</taxon>
        <taxon>Eubacteriales</taxon>
        <taxon>Syntrophomonadaceae</taxon>
        <taxon>Candidatus Syntrophonatronum</taxon>
    </lineage>
</organism>
<dbReference type="EMBL" id="QZAA01000012">
    <property type="protein sequence ID" value="RQD78551.1"/>
    <property type="molecule type" value="Genomic_DNA"/>
</dbReference>
<protein>
    <submittedName>
        <fullName evidence="9">Septum formation initiator family protein</fullName>
    </submittedName>
</protein>
<name>A0A424YJ64_9FIRM</name>
<keyword evidence="3 8" id="KW-0812">Transmembrane</keyword>
<dbReference type="PANTHER" id="PTHR37485">
    <property type="entry name" value="CELL DIVISION PROTEIN FTSB"/>
    <property type="match status" value="1"/>
</dbReference>
<dbReference type="InterPro" id="IPR007060">
    <property type="entry name" value="FtsL/DivIC"/>
</dbReference>
<sequence>MVIPNTGGLWIMINKEMPGRWQNKNRGKVKRVKFRSWTREFSKSKVALGIVCVFLCYFGVLFVNQVFKVNEMNSQLAELKMEIEEVKKHNEELEREVELLHNPEYIETLARKELGLIKSGEVLFNVDNNRYVFQEKKR</sequence>